<dbReference type="PANTHER" id="PTHR34466:SF1">
    <property type="entry name" value="OS06G0609800 PROTEIN"/>
    <property type="match status" value="1"/>
</dbReference>
<reference evidence="3 4" key="1">
    <citation type="journal article" date="2022" name="Nat. Plants">
        <title>Genomes of leafy and leafless Platanthera orchids illuminate the evolution of mycoheterotrophy.</title>
        <authorList>
            <person name="Li M.H."/>
            <person name="Liu K.W."/>
            <person name="Li Z."/>
            <person name="Lu H.C."/>
            <person name="Ye Q.L."/>
            <person name="Zhang D."/>
            <person name="Wang J.Y."/>
            <person name="Li Y.F."/>
            <person name="Zhong Z.M."/>
            <person name="Liu X."/>
            <person name="Yu X."/>
            <person name="Liu D.K."/>
            <person name="Tu X.D."/>
            <person name="Liu B."/>
            <person name="Hao Y."/>
            <person name="Liao X.Y."/>
            <person name="Jiang Y.T."/>
            <person name="Sun W.H."/>
            <person name="Chen J."/>
            <person name="Chen Y.Q."/>
            <person name="Ai Y."/>
            <person name="Zhai J.W."/>
            <person name="Wu S.S."/>
            <person name="Zhou Z."/>
            <person name="Hsiao Y.Y."/>
            <person name="Wu W.L."/>
            <person name="Chen Y.Y."/>
            <person name="Lin Y.F."/>
            <person name="Hsu J.L."/>
            <person name="Li C.Y."/>
            <person name="Wang Z.W."/>
            <person name="Zhao X."/>
            <person name="Zhong W.Y."/>
            <person name="Ma X.K."/>
            <person name="Ma L."/>
            <person name="Huang J."/>
            <person name="Chen G.Z."/>
            <person name="Huang M.Z."/>
            <person name="Huang L."/>
            <person name="Peng D.H."/>
            <person name="Luo Y.B."/>
            <person name="Zou S.Q."/>
            <person name="Chen S.P."/>
            <person name="Lan S."/>
            <person name="Tsai W.C."/>
            <person name="Van de Peer Y."/>
            <person name="Liu Z.J."/>
        </authorList>
    </citation>
    <scope>NUCLEOTIDE SEQUENCE [LARGE SCALE GENOMIC DNA]</scope>
    <source>
        <strain evidence="3">Lor288</strain>
    </source>
</reference>
<evidence type="ECO:0000313" key="4">
    <source>
        <dbReference type="Proteomes" id="UP001412067"/>
    </source>
</evidence>
<sequence length="417" mass="46698">MAETESSRRRGRSVSRSRGQSSATERKGTSGNSGNSRIRRSVSVSRSRPSELEVDKTDKCKSMSKSRLTSAYGSLQKASLHKKNSEGRAFGRSTSQKDFFQSHDCCSSHSSSLTDDEAQDIRSCVGVSQKATSQVYSLQKTDHCAGDEAGLRLFQDKSKEVRNLVEELTKLEKSKKRKQDLLAELAIEEQRGQELFKVVKELLSSPKEVAEPAKPSLPRQGNSDKLRISKCLNEEAEKYLEDFLSNVEDTDLSSFDGERSDTGSSTKLRQLMNNDDEEPLKVVSLPTESDGVIFPWLQWETSNTSSPSPCKHKRTIKLESETLPQNSSSINRRSSLGSCSAQEEEGICAISSESSYIKLGVVESRNLSIEDERISSFDMDEYINLQRSENLMFEFWEQRHRIASGCLVLCGRNRTLI</sequence>
<evidence type="ECO:0000256" key="2">
    <source>
        <dbReference type="SAM" id="MobiDB-lite"/>
    </source>
</evidence>
<dbReference type="PANTHER" id="PTHR34466">
    <property type="entry name" value="OS11G0129800 PROTEIN"/>
    <property type="match status" value="1"/>
</dbReference>
<feature type="coiled-coil region" evidence="1">
    <location>
        <begin position="154"/>
        <end position="191"/>
    </location>
</feature>
<proteinExistence type="predicted"/>
<feature type="compositionally biased region" description="Basic and acidic residues" evidence="2">
    <location>
        <begin position="48"/>
        <end position="61"/>
    </location>
</feature>
<dbReference type="Proteomes" id="UP001412067">
    <property type="component" value="Unassembled WGS sequence"/>
</dbReference>
<comment type="caution">
    <text evidence="3">The sequence shown here is derived from an EMBL/GenBank/DDBJ whole genome shotgun (WGS) entry which is preliminary data.</text>
</comment>
<evidence type="ECO:0000313" key="3">
    <source>
        <dbReference type="EMBL" id="KAK8962384.1"/>
    </source>
</evidence>
<evidence type="ECO:0000256" key="1">
    <source>
        <dbReference type="SAM" id="Coils"/>
    </source>
</evidence>
<feature type="region of interest" description="Disordered" evidence="2">
    <location>
        <begin position="1"/>
        <end position="94"/>
    </location>
</feature>
<dbReference type="EMBL" id="JBBWWR010000008">
    <property type="protein sequence ID" value="KAK8962384.1"/>
    <property type="molecule type" value="Genomic_DNA"/>
</dbReference>
<keyword evidence="1" id="KW-0175">Coiled coil</keyword>
<organism evidence="3 4">
    <name type="scientific">Platanthera guangdongensis</name>
    <dbReference type="NCBI Taxonomy" id="2320717"/>
    <lineage>
        <taxon>Eukaryota</taxon>
        <taxon>Viridiplantae</taxon>
        <taxon>Streptophyta</taxon>
        <taxon>Embryophyta</taxon>
        <taxon>Tracheophyta</taxon>
        <taxon>Spermatophyta</taxon>
        <taxon>Magnoliopsida</taxon>
        <taxon>Liliopsida</taxon>
        <taxon>Asparagales</taxon>
        <taxon>Orchidaceae</taxon>
        <taxon>Orchidoideae</taxon>
        <taxon>Orchideae</taxon>
        <taxon>Orchidinae</taxon>
        <taxon>Platanthera</taxon>
    </lineage>
</organism>
<name>A0ABR2ME14_9ASPA</name>
<accession>A0ABR2ME14</accession>
<feature type="compositionally biased region" description="Low complexity" evidence="2">
    <location>
        <begin position="30"/>
        <end position="47"/>
    </location>
</feature>
<protein>
    <submittedName>
        <fullName evidence="3">Uncharacterized protein</fullName>
    </submittedName>
</protein>
<feature type="compositionally biased region" description="Polar residues" evidence="2">
    <location>
        <begin position="63"/>
        <end position="77"/>
    </location>
</feature>
<gene>
    <name evidence="3" type="ORF">KSP40_PGU012912</name>
</gene>
<keyword evidence="4" id="KW-1185">Reference proteome</keyword>